<dbReference type="InterPro" id="IPR058488">
    <property type="entry name" value="DUF8175"/>
</dbReference>
<dbReference type="AlphaFoldDB" id="A0A316A518"/>
<keyword evidence="2" id="KW-1133">Transmembrane helix</keyword>
<feature type="compositionally biased region" description="Polar residues" evidence="1">
    <location>
        <begin position="64"/>
        <end position="76"/>
    </location>
</feature>
<dbReference type="Proteomes" id="UP000245469">
    <property type="component" value="Unassembled WGS sequence"/>
</dbReference>
<organism evidence="4 5">
    <name type="scientific">Quadrisphaera granulorum</name>
    <dbReference type="NCBI Taxonomy" id="317664"/>
    <lineage>
        <taxon>Bacteria</taxon>
        <taxon>Bacillati</taxon>
        <taxon>Actinomycetota</taxon>
        <taxon>Actinomycetes</taxon>
        <taxon>Kineosporiales</taxon>
        <taxon>Kineosporiaceae</taxon>
        <taxon>Quadrisphaera</taxon>
    </lineage>
</organism>
<proteinExistence type="predicted"/>
<feature type="transmembrane region" description="Helical" evidence="2">
    <location>
        <begin position="21"/>
        <end position="42"/>
    </location>
</feature>
<evidence type="ECO:0000313" key="5">
    <source>
        <dbReference type="Proteomes" id="UP000245469"/>
    </source>
</evidence>
<name>A0A316A518_9ACTN</name>
<keyword evidence="5" id="KW-1185">Reference proteome</keyword>
<keyword evidence="2" id="KW-0812">Transmembrane</keyword>
<sequence>MTYARAHDPARQRARRRRTQIAVLGVIAIVFPATALSAWNVLRDGESASSGPPAIEQSAAPDPSGQSPAPTSSSDLTWVDHDGTPLPVSATAGPTRQDGPLDVGYADTDLGAAVAALNISYAASAAARPEVFRAALDRQVTGPGRDALEVYVERDYAGSRVAAGLPDGAVLPAGDGTAVGYRVTALPAGNRHVQLVVTAPAADGSPQVFSADVVMTWSGGDWKLVAPTEGTWDSAISQLSEVPGDLVRFDPPQPAPASLGGDD</sequence>
<reference evidence="4 5" key="1">
    <citation type="submission" date="2018-03" db="EMBL/GenBank/DDBJ databases">
        <title>Genomic Encyclopedia of Archaeal and Bacterial Type Strains, Phase II (KMG-II): from individual species to whole genera.</title>
        <authorList>
            <person name="Goeker M."/>
        </authorList>
    </citation>
    <scope>NUCLEOTIDE SEQUENCE [LARGE SCALE GENOMIC DNA]</scope>
    <source>
        <strain evidence="4 5">DSM 44889</strain>
    </source>
</reference>
<dbReference type="Pfam" id="PF26526">
    <property type="entry name" value="DUF8175"/>
    <property type="match status" value="1"/>
</dbReference>
<dbReference type="EMBL" id="QGDQ01000018">
    <property type="protein sequence ID" value="PWJ52653.1"/>
    <property type="molecule type" value="Genomic_DNA"/>
</dbReference>
<evidence type="ECO:0000256" key="2">
    <source>
        <dbReference type="SAM" id="Phobius"/>
    </source>
</evidence>
<evidence type="ECO:0000313" key="4">
    <source>
        <dbReference type="EMBL" id="PWJ52653.1"/>
    </source>
</evidence>
<feature type="region of interest" description="Disordered" evidence="1">
    <location>
        <begin position="45"/>
        <end position="102"/>
    </location>
</feature>
<gene>
    <name evidence="4" type="ORF">BXY45_11824</name>
</gene>
<feature type="region of interest" description="Disordered" evidence="1">
    <location>
        <begin position="243"/>
        <end position="263"/>
    </location>
</feature>
<keyword evidence="2" id="KW-0472">Membrane</keyword>
<evidence type="ECO:0000256" key="1">
    <source>
        <dbReference type="SAM" id="MobiDB-lite"/>
    </source>
</evidence>
<evidence type="ECO:0000259" key="3">
    <source>
        <dbReference type="Pfam" id="PF26526"/>
    </source>
</evidence>
<comment type="caution">
    <text evidence="4">The sequence shown here is derived from an EMBL/GenBank/DDBJ whole genome shotgun (WGS) entry which is preliminary data.</text>
</comment>
<accession>A0A316A518</accession>
<feature type="domain" description="DUF8175" evidence="3">
    <location>
        <begin position="50"/>
        <end position="240"/>
    </location>
</feature>
<protein>
    <recommendedName>
        <fullName evidence="3">DUF8175 domain-containing protein</fullName>
    </recommendedName>
</protein>